<keyword evidence="2" id="KW-1185">Reference proteome</keyword>
<comment type="caution">
    <text evidence="1">The sequence shown here is derived from an EMBL/GenBank/DDBJ whole genome shotgun (WGS) entry which is preliminary data.</text>
</comment>
<gene>
    <name evidence="1" type="ORF">HNQ65_005039</name>
</gene>
<proteinExistence type="predicted"/>
<dbReference type="Proteomes" id="UP000590740">
    <property type="component" value="Unassembled WGS sequence"/>
</dbReference>
<reference evidence="1 2" key="1">
    <citation type="submission" date="2020-08" db="EMBL/GenBank/DDBJ databases">
        <title>Genomic Encyclopedia of Type Strains, Phase IV (KMG-IV): sequencing the most valuable type-strain genomes for metagenomic binning, comparative biology and taxonomic classification.</title>
        <authorList>
            <person name="Goeker M."/>
        </authorList>
    </citation>
    <scope>NUCLEOTIDE SEQUENCE [LARGE SCALE GENOMIC DNA]</scope>
    <source>
        <strain evidence="1 2">DSM 12252</strain>
    </source>
</reference>
<accession>A0A7W7YFY3</accession>
<dbReference type="RefSeq" id="WP_184344225.1">
    <property type="nucleotide sequence ID" value="NZ_JACHIG010000017.1"/>
</dbReference>
<organism evidence="1 2">
    <name type="scientific">Prosthecobacter vanneervenii</name>
    <dbReference type="NCBI Taxonomy" id="48466"/>
    <lineage>
        <taxon>Bacteria</taxon>
        <taxon>Pseudomonadati</taxon>
        <taxon>Verrucomicrobiota</taxon>
        <taxon>Verrucomicrobiia</taxon>
        <taxon>Verrucomicrobiales</taxon>
        <taxon>Verrucomicrobiaceae</taxon>
        <taxon>Prosthecobacter</taxon>
    </lineage>
</organism>
<protein>
    <submittedName>
        <fullName evidence="1">Uncharacterized protein</fullName>
    </submittedName>
</protein>
<dbReference type="EMBL" id="JACHIG010000017">
    <property type="protein sequence ID" value="MBB5035428.1"/>
    <property type="molecule type" value="Genomic_DNA"/>
</dbReference>
<dbReference type="AlphaFoldDB" id="A0A7W7YFY3"/>
<sequence length="159" mass="17537">MSPTTSIKKYDAFISRVTKKSAGVATPAKFAHFPDRIPPSATDAKFYSQPGFVDGGYTLLLLTFSAAETASIEQRLRAEHSGLPNEKPPVFPSAMLPKAWLTSGFRDQSAPIDSANFENDFVFFDVSPNHAPGETNRDKLLKGVAVSQSRHQVLYWMQE</sequence>
<name>A0A7W7YFY3_9BACT</name>
<evidence type="ECO:0000313" key="1">
    <source>
        <dbReference type="EMBL" id="MBB5035428.1"/>
    </source>
</evidence>
<evidence type="ECO:0000313" key="2">
    <source>
        <dbReference type="Proteomes" id="UP000590740"/>
    </source>
</evidence>